<protein>
    <submittedName>
        <fullName evidence="1">Uncharacterized protein</fullName>
    </submittedName>
</protein>
<gene>
    <name evidence="1" type="ORF">DILT_LOCUS19480</name>
</gene>
<accession>A0A3P7NP68</accession>
<dbReference type="EMBL" id="UYRU01113727">
    <property type="protein sequence ID" value="VDN44934.1"/>
    <property type="molecule type" value="Genomic_DNA"/>
</dbReference>
<name>A0A3P7NP68_DIBLA</name>
<organism evidence="1 2">
    <name type="scientific">Dibothriocephalus latus</name>
    <name type="common">Fish tapeworm</name>
    <name type="synonym">Diphyllobothrium latum</name>
    <dbReference type="NCBI Taxonomy" id="60516"/>
    <lineage>
        <taxon>Eukaryota</taxon>
        <taxon>Metazoa</taxon>
        <taxon>Spiralia</taxon>
        <taxon>Lophotrochozoa</taxon>
        <taxon>Platyhelminthes</taxon>
        <taxon>Cestoda</taxon>
        <taxon>Eucestoda</taxon>
        <taxon>Diphyllobothriidea</taxon>
        <taxon>Diphyllobothriidae</taxon>
        <taxon>Dibothriocephalus</taxon>
    </lineage>
</organism>
<evidence type="ECO:0000313" key="2">
    <source>
        <dbReference type="Proteomes" id="UP000281553"/>
    </source>
</evidence>
<evidence type="ECO:0000313" key="1">
    <source>
        <dbReference type="EMBL" id="VDN44934.1"/>
    </source>
</evidence>
<dbReference type="AlphaFoldDB" id="A0A3P7NP68"/>
<reference evidence="1 2" key="1">
    <citation type="submission" date="2018-11" db="EMBL/GenBank/DDBJ databases">
        <authorList>
            <consortium name="Pathogen Informatics"/>
        </authorList>
    </citation>
    <scope>NUCLEOTIDE SEQUENCE [LARGE SCALE GENOMIC DNA]</scope>
</reference>
<sequence length="79" mass="8976">MLTPILPPGARQEEAVAFYLKPLGYRDPEETVEAFIKANTKRKKRKVHRVVVCCSGRVLAHYKCDDYCAPRSQLSAQIN</sequence>
<dbReference type="Proteomes" id="UP000281553">
    <property type="component" value="Unassembled WGS sequence"/>
</dbReference>
<keyword evidence="2" id="KW-1185">Reference proteome</keyword>
<proteinExistence type="predicted"/>